<dbReference type="KEGG" id="phe:Phep_2452"/>
<reference evidence="2 3" key="1">
    <citation type="journal article" date="2009" name="Stand. Genomic Sci.">
        <title>Complete genome sequence of Pedobacter heparinus type strain (HIM 762-3).</title>
        <authorList>
            <person name="Han C."/>
            <person name="Spring S."/>
            <person name="Lapidus A."/>
            <person name="Del Rio T.G."/>
            <person name="Tice H."/>
            <person name="Copeland A."/>
            <person name="Cheng J.F."/>
            <person name="Lucas S."/>
            <person name="Chen F."/>
            <person name="Nolan M."/>
            <person name="Bruce D."/>
            <person name="Goodwin L."/>
            <person name="Pitluck S."/>
            <person name="Ivanova N."/>
            <person name="Mavromatis K."/>
            <person name="Mikhailova N."/>
            <person name="Pati A."/>
            <person name="Chen A."/>
            <person name="Palaniappan K."/>
            <person name="Land M."/>
            <person name="Hauser L."/>
            <person name="Chang Y.J."/>
            <person name="Jeffries C.C."/>
            <person name="Saunders E."/>
            <person name="Chertkov O."/>
            <person name="Brettin T."/>
            <person name="Goker M."/>
            <person name="Rohde M."/>
            <person name="Bristow J."/>
            <person name="Eisen J.A."/>
            <person name="Markowitz V."/>
            <person name="Hugenholtz P."/>
            <person name="Kyrpides N.C."/>
            <person name="Klenk H.P."/>
            <person name="Detter J.C."/>
        </authorList>
    </citation>
    <scope>NUCLEOTIDE SEQUENCE [LARGE SCALE GENOMIC DNA]</scope>
    <source>
        <strain evidence="3">ATCC 13125 / DSM 2366 / CIP 104194 / JCM 7457 / NBRC 12017 / NCIMB 9290 / NRRL B-14731 / HIM 762-3</strain>
    </source>
</reference>
<feature type="compositionally biased region" description="Basic and acidic residues" evidence="1">
    <location>
        <begin position="146"/>
        <end position="201"/>
    </location>
</feature>
<keyword evidence="3" id="KW-1185">Reference proteome</keyword>
<feature type="region of interest" description="Disordered" evidence="1">
    <location>
        <begin position="131"/>
        <end position="201"/>
    </location>
</feature>
<protein>
    <submittedName>
        <fullName evidence="2">Uncharacterized protein</fullName>
    </submittedName>
</protein>
<proteinExistence type="predicted"/>
<evidence type="ECO:0000256" key="1">
    <source>
        <dbReference type="SAM" id="MobiDB-lite"/>
    </source>
</evidence>
<organism evidence="2 3">
    <name type="scientific">Pedobacter heparinus (strain ATCC 13125 / DSM 2366 / CIP 104194 / JCM 7457 / NBRC 12017 / NCIMB 9290 / NRRL B-14731 / HIM 762-3)</name>
    <dbReference type="NCBI Taxonomy" id="485917"/>
    <lineage>
        <taxon>Bacteria</taxon>
        <taxon>Pseudomonadati</taxon>
        <taxon>Bacteroidota</taxon>
        <taxon>Sphingobacteriia</taxon>
        <taxon>Sphingobacteriales</taxon>
        <taxon>Sphingobacteriaceae</taxon>
        <taxon>Pedobacter</taxon>
    </lineage>
</organism>
<dbReference type="Proteomes" id="UP000000852">
    <property type="component" value="Chromosome"/>
</dbReference>
<gene>
    <name evidence="2" type="ordered locus">Phep_2452</name>
</gene>
<dbReference type="AlphaFoldDB" id="C6XZG0"/>
<dbReference type="eggNOG" id="ENOG5032SGC">
    <property type="taxonomic scope" value="Bacteria"/>
</dbReference>
<evidence type="ECO:0000313" key="2">
    <source>
        <dbReference type="EMBL" id="ACU04656.1"/>
    </source>
</evidence>
<name>C6XZG0_PEDHD</name>
<evidence type="ECO:0000313" key="3">
    <source>
        <dbReference type="Proteomes" id="UP000000852"/>
    </source>
</evidence>
<dbReference type="STRING" id="485917.Phep_2452"/>
<dbReference type="RefSeq" id="WP_015808268.1">
    <property type="nucleotide sequence ID" value="NC_013061.1"/>
</dbReference>
<accession>C6XZG0</accession>
<dbReference type="HOGENOM" id="CLU_098578_0_0_10"/>
<dbReference type="EMBL" id="CP001681">
    <property type="protein sequence ID" value="ACU04656.1"/>
    <property type="molecule type" value="Genomic_DNA"/>
</dbReference>
<sequence>MKRLVLLGMFGIMGWMPYQAKAQLSINVNIGSQPLWGPVGYDYVDYYYLPDVECYYHVPKRQFIYMEGNRWRFSASLPSRYRSYDLYNGYKVVVNSYRNFDHDRVYYSRYRNVRSQPVIRYSNDSRYYVVKGHPHGMPPGQAKKFYSRERDRGYDRGYDRDRDRGYDRDRGHGNWGGRDNDRGNDRGHDRGNDKGHGRGRH</sequence>